<dbReference type="OrthoDB" id="9796770at2"/>
<evidence type="ECO:0000259" key="1">
    <source>
        <dbReference type="Pfam" id="PF00561"/>
    </source>
</evidence>
<dbReference type="EMBL" id="JAAAHS010000558">
    <property type="protein sequence ID" value="NBE56690.1"/>
    <property type="molecule type" value="Genomic_DNA"/>
</dbReference>
<feature type="domain" description="AB hydrolase-1" evidence="1">
    <location>
        <begin position="21"/>
        <end position="265"/>
    </location>
</feature>
<reference evidence="2" key="1">
    <citation type="submission" date="2020-01" db="EMBL/GenBank/DDBJ databases">
        <title>Whole-genome analyses of novel actinobacteria.</title>
        <authorList>
            <person name="Sahin N."/>
        </authorList>
    </citation>
    <scope>NUCLEOTIDE SEQUENCE</scope>
    <source>
        <strain evidence="2">YC537</strain>
    </source>
</reference>
<dbReference type="PANTHER" id="PTHR43798">
    <property type="entry name" value="MONOACYLGLYCEROL LIPASE"/>
    <property type="match status" value="1"/>
</dbReference>
<name>A0A964UYQ4_9ACTN</name>
<dbReference type="GO" id="GO:0016020">
    <property type="term" value="C:membrane"/>
    <property type="evidence" value="ECO:0007669"/>
    <property type="project" value="TreeGrafter"/>
</dbReference>
<gene>
    <name evidence="2" type="ORF">GUY60_35755</name>
</gene>
<dbReference type="InterPro" id="IPR000073">
    <property type="entry name" value="AB_hydrolase_1"/>
</dbReference>
<dbReference type="GO" id="GO:0016787">
    <property type="term" value="F:hydrolase activity"/>
    <property type="evidence" value="ECO:0007669"/>
    <property type="project" value="UniProtKB-KW"/>
</dbReference>
<proteinExistence type="predicted"/>
<dbReference type="SUPFAM" id="SSF53474">
    <property type="entry name" value="alpha/beta-Hydrolases"/>
    <property type="match status" value="1"/>
</dbReference>
<protein>
    <submittedName>
        <fullName evidence="2">Alpha/beta fold hydrolase</fullName>
    </submittedName>
</protein>
<dbReference type="AlphaFoldDB" id="A0A964UYQ4"/>
<dbReference type="PRINTS" id="PR00111">
    <property type="entry name" value="ABHYDROLASE"/>
</dbReference>
<keyword evidence="2" id="KW-0378">Hydrolase</keyword>
<dbReference type="InterPro" id="IPR029058">
    <property type="entry name" value="AB_hydrolase_fold"/>
</dbReference>
<organism evidence="2 3">
    <name type="scientific">Streptomyces boluensis</name>
    <dbReference type="NCBI Taxonomy" id="1775135"/>
    <lineage>
        <taxon>Bacteria</taxon>
        <taxon>Bacillati</taxon>
        <taxon>Actinomycetota</taxon>
        <taxon>Actinomycetes</taxon>
        <taxon>Kitasatosporales</taxon>
        <taxon>Streptomycetaceae</taxon>
        <taxon>Streptomyces</taxon>
    </lineage>
</organism>
<dbReference type="Gene3D" id="3.40.50.1820">
    <property type="entry name" value="alpha/beta hydrolase"/>
    <property type="match status" value="1"/>
</dbReference>
<accession>A0A964UYQ4</accession>
<evidence type="ECO:0000313" key="2">
    <source>
        <dbReference type="EMBL" id="NBE56690.1"/>
    </source>
</evidence>
<evidence type="ECO:0000313" key="3">
    <source>
        <dbReference type="Proteomes" id="UP000598297"/>
    </source>
</evidence>
<dbReference type="Proteomes" id="UP000598297">
    <property type="component" value="Unassembled WGS sequence"/>
</dbReference>
<dbReference type="RefSeq" id="WP_161705581.1">
    <property type="nucleotide sequence ID" value="NZ_JAAAHS010000558.1"/>
</dbReference>
<dbReference type="Pfam" id="PF00561">
    <property type="entry name" value="Abhydrolase_1"/>
    <property type="match status" value="1"/>
</dbReference>
<dbReference type="PANTHER" id="PTHR43798:SF33">
    <property type="entry name" value="HYDROLASE, PUTATIVE (AFU_ORTHOLOGUE AFUA_2G14860)-RELATED"/>
    <property type="match status" value="1"/>
</dbReference>
<comment type="caution">
    <text evidence="2">The sequence shown here is derived from an EMBL/GenBank/DDBJ whole genome shotgun (WGS) entry which is preliminary data.</text>
</comment>
<dbReference type="InterPro" id="IPR050266">
    <property type="entry name" value="AB_hydrolase_sf"/>
</dbReference>
<keyword evidence="3" id="KW-1185">Reference proteome</keyword>
<sequence>MNHITAYDGTALAHREHGDGPPLVCLPGGPMQSAAYLGDLGGLAAHRRLILLDPRGTGGSAVPRDTTSYRCDRLVDDVEALRAHLRLDRMDLLAHSAGTNLALLYAERHPERVGTLVLVTPSVLAVGGTVTADVRRATARLRSAEPWYPEASTALEKVMAGRADEAAAQAITPFLYGSWDTTARTHATASDAQRNHEAAAVHTSEGAFHPEATRAALSRHTAPVLVLAGETDLNSPPAATAEVAELFPRSTHVVQDGAGHFPWLDDGGRFVEVVEGFLRGSANE</sequence>